<dbReference type="GO" id="GO:0006935">
    <property type="term" value="P:chemotaxis"/>
    <property type="evidence" value="ECO:0007669"/>
    <property type="project" value="UniProtKB-KW"/>
</dbReference>
<dbReference type="InterPro" id="IPR051315">
    <property type="entry name" value="Bact_Chemotaxis_CheA"/>
</dbReference>
<dbReference type="Gene3D" id="1.10.287.560">
    <property type="entry name" value="Histidine kinase CheA-like, homodimeric domain"/>
    <property type="match status" value="1"/>
</dbReference>
<dbReference type="InterPro" id="IPR036097">
    <property type="entry name" value="HisK_dim/P_sf"/>
</dbReference>
<dbReference type="InterPro" id="IPR036641">
    <property type="entry name" value="HPT_dom_sf"/>
</dbReference>
<dbReference type="AlphaFoldDB" id="A0AAN4UP26"/>
<dbReference type="InterPro" id="IPR036061">
    <property type="entry name" value="CheW-like_dom_sf"/>
</dbReference>
<feature type="domain" description="CheW-like" evidence="15">
    <location>
        <begin position="583"/>
        <end position="716"/>
    </location>
</feature>
<dbReference type="EMBL" id="FNOB01000002">
    <property type="protein sequence ID" value="SDW28476.1"/>
    <property type="molecule type" value="Genomic_DNA"/>
</dbReference>
<dbReference type="PROSITE" id="PS50894">
    <property type="entry name" value="HPT"/>
    <property type="match status" value="1"/>
</dbReference>
<dbReference type="SMART" id="SM00387">
    <property type="entry name" value="HATPase_c"/>
    <property type="match status" value="1"/>
</dbReference>
<evidence type="ECO:0000313" key="20">
    <source>
        <dbReference type="Proteomes" id="UP000634647"/>
    </source>
</evidence>
<dbReference type="PROSITE" id="PS50109">
    <property type="entry name" value="HIS_KIN"/>
    <property type="match status" value="1"/>
</dbReference>
<dbReference type="GO" id="GO:0005524">
    <property type="term" value="F:ATP binding"/>
    <property type="evidence" value="ECO:0007669"/>
    <property type="project" value="UniProtKB-KW"/>
</dbReference>
<dbReference type="Gene3D" id="2.30.30.40">
    <property type="entry name" value="SH3 Domains"/>
    <property type="match status" value="1"/>
</dbReference>
<dbReference type="PANTHER" id="PTHR43395:SF10">
    <property type="entry name" value="CHEMOTAXIS PROTEIN CHEA"/>
    <property type="match status" value="1"/>
</dbReference>
<feature type="compositionally biased region" description="Low complexity" evidence="13">
    <location>
        <begin position="311"/>
        <end position="330"/>
    </location>
</feature>
<dbReference type="SMART" id="SM00073">
    <property type="entry name" value="HPT"/>
    <property type="match status" value="1"/>
</dbReference>
<dbReference type="GO" id="GO:0005737">
    <property type="term" value="C:cytoplasm"/>
    <property type="evidence" value="ECO:0007669"/>
    <property type="project" value="InterPro"/>
</dbReference>
<proteinExistence type="predicted"/>
<evidence type="ECO:0000259" key="14">
    <source>
        <dbReference type="PROSITE" id="PS50109"/>
    </source>
</evidence>
<dbReference type="RefSeq" id="WP_051646014.1">
    <property type="nucleotide sequence ID" value="NZ_BNAB01000002.1"/>
</dbReference>
<evidence type="ECO:0000259" key="16">
    <source>
        <dbReference type="PROSITE" id="PS50894"/>
    </source>
</evidence>
<feature type="compositionally biased region" description="Gly residues" evidence="13">
    <location>
        <begin position="264"/>
        <end position="275"/>
    </location>
</feature>
<feature type="domain" description="Histidine kinase" evidence="14">
    <location>
        <begin position="381"/>
        <end position="581"/>
    </location>
</feature>
<dbReference type="InterPro" id="IPR037006">
    <property type="entry name" value="CheA-like_homodim_sf"/>
</dbReference>
<evidence type="ECO:0000256" key="7">
    <source>
        <dbReference type="ARBA" id="ARBA00022741"/>
    </source>
</evidence>
<evidence type="ECO:0000256" key="8">
    <source>
        <dbReference type="ARBA" id="ARBA00022777"/>
    </source>
</evidence>
<evidence type="ECO:0000259" key="15">
    <source>
        <dbReference type="PROSITE" id="PS50851"/>
    </source>
</evidence>
<dbReference type="PROSITE" id="PS50851">
    <property type="entry name" value="CHEW"/>
    <property type="match status" value="1"/>
</dbReference>
<evidence type="ECO:0000256" key="11">
    <source>
        <dbReference type="ARBA" id="ARBA00035100"/>
    </source>
</evidence>
<dbReference type="SUPFAM" id="SSF47384">
    <property type="entry name" value="Homodimeric domain of signal transducing histidine kinase"/>
    <property type="match status" value="1"/>
</dbReference>
<evidence type="ECO:0000313" key="19">
    <source>
        <dbReference type="Proteomes" id="UP000199541"/>
    </source>
</evidence>
<keyword evidence="6" id="KW-0808">Transferase</keyword>
<dbReference type="PANTHER" id="PTHR43395">
    <property type="entry name" value="SENSOR HISTIDINE KINASE CHEA"/>
    <property type="match status" value="1"/>
</dbReference>
<dbReference type="SUPFAM" id="SSF50341">
    <property type="entry name" value="CheW-like"/>
    <property type="match status" value="1"/>
</dbReference>
<dbReference type="Pfam" id="PF02895">
    <property type="entry name" value="H-kinase_dim"/>
    <property type="match status" value="1"/>
</dbReference>
<keyword evidence="5 12" id="KW-0597">Phosphoprotein</keyword>
<dbReference type="Proteomes" id="UP000199541">
    <property type="component" value="Unassembled WGS sequence"/>
</dbReference>
<dbReference type="InterPro" id="IPR008207">
    <property type="entry name" value="Sig_transdc_His_kin_Hpt_dom"/>
</dbReference>
<dbReference type="Gene3D" id="1.20.120.160">
    <property type="entry name" value="HPT domain"/>
    <property type="match status" value="1"/>
</dbReference>
<comment type="function">
    <text evidence="11">Involved in the transmission of sensory signals from the chemoreceptors to the flagellar motors. CheA is autophosphorylated; it can transfer its phosphate group to either CheB or CheY.</text>
</comment>
<accession>A0AAN4UP26</accession>
<organism evidence="17 20">
    <name type="scientific">Allgaiera indica</name>
    <dbReference type="NCBI Taxonomy" id="765699"/>
    <lineage>
        <taxon>Bacteria</taxon>
        <taxon>Pseudomonadati</taxon>
        <taxon>Pseudomonadota</taxon>
        <taxon>Alphaproteobacteria</taxon>
        <taxon>Rhodobacterales</taxon>
        <taxon>Paracoccaceae</taxon>
        <taxon>Allgaiera</taxon>
    </lineage>
</organism>
<reference evidence="18 19" key="2">
    <citation type="submission" date="2016-10" db="EMBL/GenBank/DDBJ databases">
        <authorList>
            <person name="Varghese N."/>
            <person name="Submissions S."/>
        </authorList>
    </citation>
    <scope>NUCLEOTIDE SEQUENCE [LARGE SCALE GENOMIC DNA]</scope>
    <source>
        <strain evidence="18 19">DSM 24802</strain>
    </source>
</reference>
<dbReference type="CDD" id="cd00731">
    <property type="entry name" value="CheA_reg"/>
    <property type="match status" value="1"/>
</dbReference>
<evidence type="ECO:0000256" key="10">
    <source>
        <dbReference type="ARBA" id="ARBA00023012"/>
    </source>
</evidence>
<keyword evidence="4" id="KW-0145">Chemotaxis</keyword>
<sequence>MSGAPDIRTTYFQECDELLEELNDGLACVQDQASGADADPEVLHAIFRAVHSIKGGAGAFGLNALVRFAHSFETVLDHLRSDRLAATPDLAALLFRAGDKLTDLVGAARDGQDDPQDPAVTALMAELAAASGAPPELAEDEAAGDEDFGFVPMGLPIDLPGVGPSRYHIAFSPSCRLYANGHDPLVLFESLGALGSLEVAVDTGRLPDLAALEPDENYLDWRMILETDQGLDAIEEVFEFVEGLAQIEIRAEDDDLPGDRPGDGSDGGSEGGQDGGGEDLSSKESDPTSAPAAAPAAPAAAPAPARPAAPAPAAAASGGGRTAPAAAATPASATIRVDLERVDGLINAVGELVIHQAMIAQKLEEAGVAWNSDIGAGFDAFRNLTSEIQERVMAIRAQPIKPLFQRMARIVREAAAISGKTAQLRTEGEGTEVDKTVIERLAEPLTHILRNAVDHGLENARTREVSGKKPTGLISLSATYRSGRVVIEVADDGAGINRERVRSIAVEKGLIDPAAELSEGEIDKLLFMPGFSTASEVSDLSGRGVGMDVVKRAIQQIGGRISIHSVAGKGTTLSISLPLTLAVLDGILIELCGETMVIPITAVIETLRPQPGDIHAIGPDRCVVKVRDTVVPVVDLGQVFGLRRKCSGEILLLVETENRDRYALAVDAIRDQSQVVIKGLEGNYRHVAGISAATILGDGRIALIIDPEEAVSQAVPPPLAAATAAGAAAVSQPQAALSSAR</sequence>
<evidence type="ECO:0000256" key="9">
    <source>
        <dbReference type="ARBA" id="ARBA00022840"/>
    </source>
</evidence>
<evidence type="ECO:0000313" key="18">
    <source>
        <dbReference type="EMBL" id="SDW28476.1"/>
    </source>
</evidence>
<dbReference type="InterPro" id="IPR004105">
    <property type="entry name" value="CheA-like_dim"/>
</dbReference>
<dbReference type="SMART" id="SM01231">
    <property type="entry name" value="H-kinase_dim"/>
    <property type="match status" value="1"/>
</dbReference>
<name>A0AAN4UP26_9RHOB</name>
<gene>
    <name evidence="17" type="ORF">GCM10008024_06340</name>
    <name evidence="18" type="ORF">SAMN05444006_102241</name>
</gene>
<reference evidence="17" key="1">
    <citation type="journal article" date="2014" name="Int. J. Syst. Evol. Microbiol.">
        <title>Complete genome sequence of Corynebacterium casei LMG S-19264T (=DSM 44701T), isolated from a smear-ripened cheese.</title>
        <authorList>
            <consortium name="US DOE Joint Genome Institute (JGI-PGF)"/>
            <person name="Walter F."/>
            <person name="Albersmeier A."/>
            <person name="Kalinowski J."/>
            <person name="Ruckert C."/>
        </authorList>
    </citation>
    <scope>NUCLEOTIDE SEQUENCE</scope>
    <source>
        <strain evidence="17">CGMCC 1.10859</strain>
    </source>
</reference>
<dbReference type="PRINTS" id="PR00344">
    <property type="entry name" value="BCTRLSENSOR"/>
</dbReference>
<dbReference type="Gene3D" id="3.30.565.10">
    <property type="entry name" value="Histidine kinase-like ATPase, C-terminal domain"/>
    <property type="match status" value="1"/>
</dbReference>
<dbReference type="GO" id="GO:0000155">
    <property type="term" value="F:phosphorelay sensor kinase activity"/>
    <property type="evidence" value="ECO:0007669"/>
    <property type="project" value="InterPro"/>
</dbReference>
<keyword evidence="8 18" id="KW-0418">Kinase</keyword>
<dbReference type="CDD" id="cd16916">
    <property type="entry name" value="HATPase_CheA-like"/>
    <property type="match status" value="1"/>
</dbReference>
<dbReference type="InterPro" id="IPR002545">
    <property type="entry name" value="CheW-lke_dom"/>
</dbReference>
<evidence type="ECO:0000256" key="1">
    <source>
        <dbReference type="ARBA" id="ARBA00000085"/>
    </source>
</evidence>
<protein>
    <recommendedName>
        <fullName evidence="3">Chemotaxis protein CheA</fullName>
        <ecNumber evidence="2">2.7.13.3</ecNumber>
    </recommendedName>
</protein>
<evidence type="ECO:0000256" key="6">
    <source>
        <dbReference type="ARBA" id="ARBA00022679"/>
    </source>
</evidence>
<dbReference type="SUPFAM" id="SSF47226">
    <property type="entry name" value="Histidine-containing phosphotransfer domain, HPT domain"/>
    <property type="match status" value="1"/>
</dbReference>
<dbReference type="FunFam" id="3.30.565.10:FF:000016">
    <property type="entry name" value="Chemotaxis protein CheA, putative"/>
    <property type="match status" value="1"/>
</dbReference>
<comment type="catalytic activity">
    <reaction evidence="1">
        <text>ATP + protein L-histidine = ADP + protein N-phospho-L-histidine.</text>
        <dbReference type="EC" id="2.7.13.3"/>
    </reaction>
</comment>
<dbReference type="Proteomes" id="UP000634647">
    <property type="component" value="Unassembled WGS sequence"/>
</dbReference>
<dbReference type="SMART" id="SM00260">
    <property type="entry name" value="CheW"/>
    <property type="match status" value="1"/>
</dbReference>
<evidence type="ECO:0000256" key="2">
    <source>
        <dbReference type="ARBA" id="ARBA00012438"/>
    </source>
</evidence>
<evidence type="ECO:0000256" key="5">
    <source>
        <dbReference type="ARBA" id="ARBA00022553"/>
    </source>
</evidence>
<feature type="compositionally biased region" description="Low complexity" evidence="13">
    <location>
        <begin position="287"/>
        <end position="303"/>
    </location>
</feature>
<evidence type="ECO:0000256" key="13">
    <source>
        <dbReference type="SAM" id="MobiDB-lite"/>
    </source>
</evidence>
<dbReference type="InterPro" id="IPR005467">
    <property type="entry name" value="His_kinase_dom"/>
</dbReference>
<dbReference type="Pfam" id="PF02518">
    <property type="entry name" value="HATPase_c"/>
    <property type="match status" value="1"/>
</dbReference>
<dbReference type="CDD" id="cd00088">
    <property type="entry name" value="HPT"/>
    <property type="match status" value="1"/>
</dbReference>
<dbReference type="InterPro" id="IPR003594">
    <property type="entry name" value="HATPase_dom"/>
</dbReference>
<dbReference type="EC" id="2.7.13.3" evidence="2"/>
<dbReference type="InterPro" id="IPR036890">
    <property type="entry name" value="HATPase_C_sf"/>
</dbReference>
<dbReference type="Pfam" id="PF01627">
    <property type="entry name" value="Hpt"/>
    <property type="match status" value="1"/>
</dbReference>
<feature type="domain" description="HPt" evidence="16">
    <location>
        <begin position="1"/>
        <end position="108"/>
    </location>
</feature>
<dbReference type="InterPro" id="IPR004358">
    <property type="entry name" value="Sig_transdc_His_kin-like_C"/>
</dbReference>
<evidence type="ECO:0000256" key="4">
    <source>
        <dbReference type="ARBA" id="ARBA00022500"/>
    </source>
</evidence>
<comment type="caution">
    <text evidence="17">The sequence shown here is derived from an EMBL/GenBank/DDBJ whole genome shotgun (WGS) entry which is preliminary data.</text>
</comment>
<dbReference type="SUPFAM" id="SSF55874">
    <property type="entry name" value="ATPase domain of HSP90 chaperone/DNA topoisomerase II/histidine kinase"/>
    <property type="match status" value="1"/>
</dbReference>
<keyword evidence="10" id="KW-0902">Two-component regulatory system</keyword>
<keyword evidence="7" id="KW-0547">Nucleotide-binding</keyword>
<reference evidence="17" key="3">
    <citation type="submission" date="2023-06" db="EMBL/GenBank/DDBJ databases">
        <authorList>
            <person name="Sun Q."/>
            <person name="Zhou Y."/>
        </authorList>
    </citation>
    <scope>NUCLEOTIDE SEQUENCE</scope>
    <source>
        <strain evidence="17">CGMCC 1.10859</strain>
    </source>
</reference>
<evidence type="ECO:0000256" key="3">
    <source>
        <dbReference type="ARBA" id="ARBA00021495"/>
    </source>
</evidence>
<dbReference type="EMBL" id="BNAB01000002">
    <property type="protein sequence ID" value="GHD99342.1"/>
    <property type="molecule type" value="Genomic_DNA"/>
</dbReference>
<feature type="region of interest" description="Disordered" evidence="13">
    <location>
        <begin position="249"/>
        <end position="330"/>
    </location>
</feature>
<evidence type="ECO:0000313" key="17">
    <source>
        <dbReference type="EMBL" id="GHD99342.1"/>
    </source>
</evidence>
<feature type="modified residue" description="Phosphohistidine" evidence="12">
    <location>
        <position position="51"/>
    </location>
</feature>
<keyword evidence="9" id="KW-0067">ATP-binding</keyword>
<keyword evidence="19" id="KW-1185">Reference proteome</keyword>
<dbReference type="Pfam" id="PF01584">
    <property type="entry name" value="CheW"/>
    <property type="match status" value="1"/>
</dbReference>
<evidence type="ECO:0000256" key="12">
    <source>
        <dbReference type="PROSITE-ProRule" id="PRU00110"/>
    </source>
</evidence>